<evidence type="ECO:0000259" key="1">
    <source>
        <dbReference type="Pfam" id="PF14321"/>
    </source>
</evidence>
<proteinExistence type="predicted"/>
<dbReference type="Pfam" id="PF14321">
    <property type="entry name" value="DUF4382"/>
    <property type="match status" value="1"/>
</dbReference>
<gene>
    <name evidence="2" type="ORF">QWJ08_16755</name>
</gene>
<reference evidence="2" key="1">
    <citation type="submission" date="2024-05" db="EMBL/GenBank/DDBJ databases">
        <title>Genome Sequences of Four Agar- Degrading Marine Bacteria.</title>
        <authorList>
            <person name="Phillips E.K."/>
            <person name="Shaffer J.C."/>
            <person name="Henson M.W."/>
            <person name="Temperton B."/>
            <person name="Thrash C.J."/>
            <person name="Martin M.O."/>
        </authorList>
    </citation>
    <scope>NUCLEOTIDE SEQUENCE</scope>
    <source>
        <strain evidence="2">EKP203</strain>
    </source>
</reference>
<dbReference type="RefSeq" id="WP_289963045.1">
    <property type="nucleotide sequence ID" value="NZ_JAUEOZ010000002.1"/>
</dbReference>
<dbReference type="InterPro" id="IPR025491">
    <property type="entry name" value="DUF4382"/>
</dbReference>
<accession>A0ABT7Y4M3</accession>
<keyword evidence="3" id="KW-1185">Reference proteome</keyword>
<dbReference type="EMBL" id="JAUEOZ010000002">
    <property type="protein sequence ID" value="MDN2482994.1"/>
    <property type="molecule type" value="Genomic_DNA"/>
</dbReference>
<dbReference type="PROSITE" id="PS51257">
    <property type="entry name" value="PROKAR_LIPOPROTEIN"/>
    <property type="match status" value="1"/>
</dbReference>
<feature type="domain" description="DUF4382" evidence="1">
    <location>
        <begin position="33"/>
        <end position="204"/>
    </location>
</feature>
<sequence>MNTKFVAVGSALVLLAGCNDSSDSAPTPEPTMGMFSLAVSDAPVDDAKKVVVAFDEVVLIPTGDTEASMGEPIVFNTSEDGELRQIDLMQYQGSNAETIISEREVVPGTYALCMYVKNNYQGNDDSTSYVEQTDGAVTGLVVGNQGACYGYKPDNKQGPNKEQGTLVLAKNSQPIEIMTGYNSFVVEFDLRKGLTDPKGQDHIKMQRNAIELINASDSGHISGEVDFTQYQACEADSAPWNAITDAPAVHAVYLYAGEMDRTTMGDMAAPEPFNDPVAVANVRMQENQADEVVYNYEFGFIGPGTYSLGYTCTAYNDDPETHQTSEDGFLIYQHYVPVDVVAGERTKFNITPIL</sequence>
<evidence type="ECO:0000313" key="2">
    <source>
        <dbReference type="EMBL" id="MDN2482994.1"/>
    </source>
</evidence>
<dbReference type="Proteomes" id="UP001169719">
    <property type="component" value="Unassembled WGS sequence"/>
</dbReference>
<comment type="caution">
    <text evidence="2">The sequence shown here is derived from an EMBL/GenBank/DDBJ whole genome shotgun (WGS) entry which is preliminary data.</text>
</comment>
<organism evidence="2 3">
    <name type="scientific">Vibrio agarivorans</name>
    <dbReference type="NCBI Taxonomy" id="153622"/>
    <lineage>
        <taxon>Bacteria</taxon>
        <taxon>Pseudomonadati</taxon>
        <taxon>Pseudomonadota</taxon>
        <taxon>Gammaproteobacteria</taxon>
        <taxon>Vibrionales</taxon>
        <taxon>Vibrionaceae</taxon>
        <taxon>Vibrio</taxon>
    </lineage>
</organism>
<name>A0ABT7Y4M3_9VIBR</name>
<protein>
    <submittedName>
        <fullName evidence="2">DUF4382 domain-containing protein</fullName>
    </submittedName>
</protein>
<evidence type="ECO:0000313" key="3">
    <source>
        <dbReference type="Proteomes" id="UP001169719"/>
    </source>
</evidence>